<dbReference type="AlphaFoldDB" id="A0A0F8YDB2"/>
<dbReference type="EMBL" id="LAZR01057610">
    <property type="protein sequence ID" value="KKK71705.1"/>
    <property type="molecule type" value="Genomic_DNA"/>
</dbReference>
<comment type="caution">
    <text evidence="1">The sequence shown here is derived from an EMBL/GenBank/DDBJ whole genome shotgun (WGS) entry which is preliminary data.</text>
</comment>
<gene>
    <name evidence="1" type="ORF">LCGC14_2911240</name>
</gene>
<accession>A0A0F8YDB2</accession>
<reference evidence="1" key="1">
    <citation type="journal article" date="2015" name="Nature">
        <title>Complex archaea that bridge the gap between prokaryotes and eukaryotes.</title>
        <authorList>
            <person name="Spang A."/>
            <person name="Saw J.H."/>
            <person name="Jorgensen S.L."/>
            <person name="Zaremba-Niedzwiedzka K."/>
            <person name="Martijn J."/>
            <person name="Lind A.E."/>
            <person name="van Eijk R."/>
            <person name="Schleper C."/>
            <person name="Guy L."/>
            <person name="Ettema T.J."/>
        </authorList>
    </citation>
    <scope>NUCLEOTIDE SEQUENCE</scope>
</reference>
<protein>
    <submittedName>
        <fullName evidence="1">Uncharacterized protein</fullName>
    </submittedName>
</protein>
<sequence length="200" mass="21535">MAGLYDDAPFRRIPLDADGSVGVHQNASGNNSLTEFTPTEMANINDESQASVQIGAGPPDTFTTLIFPELRRLDGLFFASTPGFSAETCESSADTTNGVDGSWTVQIAAVPIFSSVYPYFRNNITTMAVPAAKAIRVRTDAHGGLAYIFGYHPYGAISPGETPDRILFLDTENADAVFTNRVFQNEVEESLESLKAQLEG</sequence>
<name>A0A0F8YDB2_9ZZZZ</name>
<evidence type="ECO:0000313" key="1">
    <source>
        <dbReference type="EMBL" id="KKK71705.1"/>
    </source>
</evidence>
<proteinExistence type="predicted"/>
<organism evidence="1">
    <name type="scientific">marine sediment metagenome</name>
    <dbReference type="NCBI Taxonomy" id="412755"/>
    <lineage>
        <taxon>unclassified sequences</taxon>
        <taxon>metagenomes</taxon>
        <taxon>ecological metagenomes</taxon>
    </lineage>
</organism>